<dbReference type="AlphaFoldDB" id="A0A381XCC9"/>
<protein>
    <submittedName>
        <fullName evidence="1">Uncharacterized protein</fullName>
    </submittedName>
</protein>
<name>A0A381XCC9_9ZZZZ</name>
<dbReference type="EMBL" id="UINC01014660">
    <property type="protein sequence ID" value="SVA62395.1"/>
    <property type="molecule type" value="Genomic_DNA"/>
</dbReference>
<evidence type="ECO:0000313" key="1">
    <source>
        <dbReference type="EMBL" id="SVA62395.1"/>
    </source>
</evidence>
<sequence>MERLSIKFFLFIINIMKALKGNNIFLIVGFLFLTTSSLHPIDHIGLDDQSEQIECQLCYNDASQPHKNKSLESNYNLSSILINEINNILISTHSKDFQSRAPPKI</sequence>
<reference evidence="1" key="1">
    <citation type="submission" date="2018-05" db="EMBL/GenBank/DDBJ databases">
        <authorList>
            <person name="Lanie J.A."/>
            <person name="Ng W.-L."/>
            <person name="Kazmierczak K.M."/>
            <person name="Andrzejewski T.M."/>
            <person name="Davidsen T.M."/>
            <person name="Wayne K.J."/>
            <person name="Tettelin H."/>
            <person name="Glass J.I."/>
            <person name="Rusch D."/>
            <person name="Podicherti R."/>
            <person name="Tsui H.-C.T."/>
            <person name="Winkler M.E."/>
        </authorList>
    </citation>
    <scope>NUCLEOTIDE SEQUENCE</scope>
</reference>
<organism evidence="1">
    <name type="scientific">marine metagenome</name>
    <dbReference type="NCBI Taxonomy" id="408172"/>
    <lineage>
        <taxon>unclassified sequences</taxon>
        <taxon>metagenomes</taxon>
        <taxon>ecological metagenomes</taxon>
    </lineage>
</organism>
<accession>A0A381XCC9</accession>
<proteinExistence type="predicted"/>
<gene>
    <name evidence="1" type="ORF">METZ01_LOCUS115249</name>
</gene>